<name>A0A1G2KAT5_9BACT</name>
<protein>
    <submittedName>
        <fullName evidence="2">Uncharacterized protein</fullName>
    </submittedName>
</protein>
<proteinExistence type="predicted"/>
<feature type="region of interest" description="Disordered" evidence="1">
    <location>
        <begin position="1"/>
        <end position="33"/>
    </location>
</feature>
<reference evidence="2 3" key="1">
    <citation type="journal article" date="2016" name="Nat. Commun.">
        <title>Thousands of microbial genomes shed light on interconnected biogeochemical processes in an aquifer system.</title>
        <authorList>
            <person name="Anantharaman K."/>
            <person name="Brown C.T."/>
            <person name="Hug L.A."/>
            <person name="Sharon I."/>
            <person name="Castelle C.J."/>
            <person name="Probst A.J."/>
            <person name="Thomas B.C."/>
            <person name="Singh A."/>
            <person name="Wilkins M.J."/>
            <person name="Karaoz U."/>
            <person name="Brodie E.L."/>
            <person name="Williams K.H."/>
            <person name="Hubbard S.S."/>
            <person name="Banfield J.F."/>
        </authorList>
    </citation>
    <scope>NUCLEOTIDE SEQUENCE [LARGE SCALE GENOMIC DNA]</scope>
</reference>
<evidence type="ECO:0000313" key="2">
    <source>
        <dbReference type="EMBL" id="OGZ95580.1"/>
    </source>
</evidence>
<dbReference type="Proteomes" id="UP000177152">
    <property type="component" value="Unassembled WGS sequence"/>
</dbReference>
<accession>A0A1G2KAT5</accession>
<evidence type="ECO:0000313" key="3">
    <source>
        <dbReference type="Proteomes" id="UP000177152"/>
    </source>
</evidence>
<evidence type="ECO:0000256" key="1">
    <source>
        <dbReference type="SAM" id="MobiDB-lite"/>
    </source>
</evidence>
<gene>
    <name evidence="2" type="ORF">A2633_06620</name>
</gene>
<organism evidence="2 3">
    <name type="scientific">Candidatus Sungbacteria bacterium RIFCSPHIGHO2_01_FULL_47_32</name>
    <dbReference type="NCBI Taxonomy" id="1802264"/>
    <lineage>
        <taxon>Bacteria</taxon>
        <taxon>Candidatus Sungiibacteriota</taxon>
    </lineage>
</organism>
<comment type="caution">
    <text evidence="2">The sequence shown here is derived from an EMBL/GenBank/DDBJ whole genome shotgun (WGS) entry which is preliminary data.</text>
</comment>
<sequence>MERESFELPPAGGQGEDNEGALESPQKLLEKTERGVISDALWREALRTESMPHGVGERTLVEEHSETNGVLRLISKMPQSAKKLLLVMMASTAFVGGMGSMSSGEAASGAWGNNKEEVARVQRENEAAIKNDAIRRKQEYENWKQQQENIRKAPIPQQRIDINVNVPGLLRSLIREMAEERRTGERR</sequence>
<dbReference type="EMBL" id="MHQC01000007">
    <property type="protein sequence ID" value="OGZ95580.1"/>
    <property type="molecule type" value="Genomic_DNA"/>
</dbReference>
<dbReference type="AlphaFoldDB" id="A0A1G2KAT5"/>